<comment type="caution">
    <text evidence="2">The sequence shown here is derived from an EMBL/GenBank/DDBJ whole genome shotgun (WGS) entry which is preliminary data.</text>
</comment>
<evidence type="ECO:0000259" key="1">
    <source>
        <dbReference type="SMART" id="SM00943"/>
    </source>
</evidence>
<dbReference type="EMBL" id="PPEA01000657">
    <property type="protein sequence ID" value="PQM45263.1"/>
    <property type="molecule type" value="Genomic_DNA"/>
</dbReference>
<dbReference type="SMART" id="SM00943">
    <property type="entry name" value="Prim-Pol"/>
    <property type="match status" value="1"/>
</dbReference>
<organism evidence="2 3">
    <name type="scientific">Mycobacterium talmoniae</name>
    <dbReference type="NCBI Taxonomy" id="1858794"/>
    <lineage>
        <taxon>Bacteria</taxon>
        <taxon>Bacillati</taxon>
        <taxon>Actinomycetota</taxon>
        <taxon>Actinomycetes</taxon>
        <taxon>Mycobacteriales</taxon>
        <taxon>Mycobacteriaceae</taxon>
        <taxon>Mycobacterium</taxon>
    </lineage>
</organism>
<dbReference type="CDD" id="cd04859">
    <property type="entry name" value="Prim_Pol"/>
    <property type="match status" value="1"/>
</dbReference>
<feature type="domain" description="DNA primase/polymerase bifunctional N-terminal" evidence="1">
    <location>
        <begin position="32"/>
        <end position="192"/>
    </location>
</feature>
<dbReference type="AlphaFoldDB" id="A0A2S8BF24"/>
<sequence length="290" mass="30742">MVTASIWPNPTTAGADAHHLEHAAHGTLLTAALGYARAGLAVFPLRPQSKTPLIGKDAGGRGFHDATTDPNQILQWWTATPTANIGIRPPIGVLVVDVDPRAGGHTQLRRILARYGPLPQTWTARTGAGGWHHWFTLGDKTSSIRAQLARGIDLKTHDKGYLVAAPSIHPNGTTYRWTTPPQGQPAPAPAWLHRLAQLPRPLLPATSTNSAAAGHGRYSLQCLLARINAAPEGRRNTVLYGALKDALSDGNLTAFEPALAAAGHNRGLSAREIAATVASVRRSATHAGRN</sequence>
<dbReference type="Pfam" id="PF09250">
    <property type="entry name" value="Prim-Pol"/>
    <property type="match status" value="1"/>
</dbReference>
<dbReference type="InterPro" id="IPR015330">
    <property type="entry name" value="DNA_primase/pol_bifunc_N"/>
</dbReference>
<protein>
    <recommendedName>
        <fullName evidence="1">DNA primase/polymerase bifunctional N-terminal domain-containing protein</fullName>
    </recommendedName>
</protein>
<reference evidence="2 3" key="1">
    <citation type="journal article" date="2017" name="Int. J. Syst. Evol. Microbiol.">
        <title>Mycobacterium talmoniae sp. nov., a slowly growing mycobacterium isolated from human respiratory samples.</title>
        <authorList>
            <person name="Davidson R.M."/>
            <person name="DeGroote M.A."/>
            <person name="Marola J.L."/>
            <person name="Buss S."/>
            <person name="Jones V."/>
            <person name="McNeil M.R."/>
            <person name="Freifeld A.G."/>
            <person name="Elaine Epperson L."/>
            <person name="Hasan N.A."/>
            <person name="Jackson M."/>
            <person name="Iwen P.C."/>
            <person name="Salfinger M."/>
            <person name="Strong M."/>
        </authorList>
    </citation>
    <scope>NUCLEOTIDE SEQUENCE [LARGE SCALE GENOMIC DNA]</scope>
    <source>
        <strain evidence="2 3">ATCC BAA-2683</strain>
    </source>
</reference>
<accession>A0A2S8BF24</accession>
<evidence type="ECO:0000313" key="3">
    <source>
        <dbReference type="Proteomes" id="UP000238296"/>
    </source>
</evidence>
<evidence type="ECO:0000313" key="2">
    <source>
        <dbReference type="EMBL" id="PQM45263.1"/>
    </source>
</evidence>
<gene>
    <name evidence="2" type="ORF">C1Y40_04587</name>
</gene>
<dbReference type="Proteomes" id="UP000238296">
    <property type="component" value="Unassembled WGS sequence"/>
</dbReference>
<proteinExistence type="predicted"/>
<dbReference type="SUPFAM" id="SSF56747">
    <property type="entry name" value="Prim-pol domain"/>
    <property type="match status" value="1"/>
</dbReference>
<name>A0A2S8BF24_9MYCO</name>